<reference evidence="1" key="2">
    <citation type="submission" date="2025-09" db="UniProtKB">
        <authorList>
            <consortium name="Ensembl"/>
        </authorList>
    </citation>
    <scope>IDENTIFICATION</scope>
</reference>
<proteinExistence type="predicted"/>
<accession>A0A8C6CI58</accession>
<dbReference type="AlphaFoldDB" id="A0A8C6CI58"/>
<organism evidence="1 2">
    <name type="scientific">Moschus moschiferus</name>
    <name type="common">Siberian musk deer</name>
    <name type="synonym">Moschus sibiricus</name>
    <dbReference type="NCBI Taxonomy" id="68415"/>
    <lineage>
        <taxon>Eukaryota</taxon>
        <taxon>Metazoa</taxon>
        <taxon>Chordata</taxon>
        <taxon>Craniata</taxon>
        <taxon>Vertebrata</taxon>
        <taxon>Euteleostomi</taxon>
        <taxon>Mammalia</taxon>
        <taxon>Eutheria</taxon>
        <taxon>Laurasiatheria</taxon>
        <taxon>Artiodactyla</taxon>
        <taxon>Ruminantia</taxon>
        <taxon>Pecora</taxon>
        <taxon>Moschidae</taxon>
        <taxon>Moschus</taxon>
    </lineage>
</organism>
<protein>
    <submittedName>
        <fullName evidence="1">Uncharacterized protein</fullName>
    </submittedName>
</protein>
<reference evidence="1" key="1">
    <citation type="submission" date="2025-08" db="UniProtKB">
        <authorList>
            <consortium name="Ensembl"/>
        </authorList>
    </citation>
    <scope>IDENTIFICATION</scope>
</reference>
<dbReference type="Ensembl" id="ENSMMST00000002108.1">
    <property type="protein sequence ID" value="ENSMMSP00000001913.1"/>
    <property type="gene ID" value="ENSMMSG00000001530.1"/>
</dbReference>
<keyword evidence="2" id="KW-1185">Reference proteome</keyword>
<dbReference type="Proteomes" id="UP000694544">
    <property type="component" value="Unplaced"/>
</dbReference>
<evidence type="ECO:0000313" key="1">
    <source>
        <dbReference type="Ensembl" id="ENSMMSP00000001913.1"/>
    </source>
</evidence>
<sequence>SENRLQRTQKSPSQEMSLPFFFLVCSAEKSCIWALFTIYPYRAGSHHYRTLSLFSSKVSLDFYF</sequence>
<evidence type="ECO:0000313" key="2">
    <source>
        <dbReference type="Proteomes" id="UP000694544"/>
    </source>
</evidence>
<dbReference type="GeneTree" id="ENSGT00990000211532"/>
<name>A0A8C6CI58_MOSMO</name>